<organism evidence="7">
    <name type="scientific">Ixodes ricinus</name>
    <name type="common">Common tick</name>
    <name type="synonym">Acarus ricinus</name>
    <dbReference type="NCBI Taxonomy" id="34613"/>
    <lineage>
        <taxon>Eukaryota</taxon>
        <taxon>Metazoa</taxon>
        <taxon>Ecdysozoa</taxon>
        <taxon>Arthropoda</taxon>
        <taxon>Chelicerata</taxon>
        <taxon>Arachnida</taxon>
        <taxon>Acari</taxon>
        <taxon>Parasitiformes</taxon>
        <taxon>Ixodida</taxon>
        <taxon>Ixodoidea</taxon>
        <taxon>Ixodidae</taxon>
        <taxon>Ixodinae</taxon>
        <taxon>Ixodes</taxon>
    </lineage>
</organism>
<protein>
    <recommendedName>
        <fullName evidence="2">26S proteasome non-ATPase regulatory subunit 5</fullName>
    </recommendedName>
</protein>
<evidence type="ECO:0000256" key="6">
    <source>
        <dbReference type="ARBA" id="ARBA00064552"/>
    </source>
</evidence>
<dbReference type="PANTHER" id="PTHR13554">
    <property type="entry name" value="26S PROTEASOME NON-ATPASE REGULATORY SUBUNIT 5-RELATED"/>
    <property type="match status" value="1"/>
</dbReference>
<dbReference type="Gene3D" id="1.25.10.10">
    <property type="entry name" value="Leucine-rich Repeat Variant"/>
    <property type="match status" value="2"/>
</dbReference>
<comment type="subunit">
    <text evidence="6">Interacts with PSMC1, PSMC2, PSMD1 and PSMD6. Part of transient complex containing PSMD5, PSMC2, PSMC1 and PSMD2 formed during the assembly of the 26S proteasome.</text>
</comment>
<dbReference type="GO" id="GO:0000502">
    <property type="term" value="C:proteasome complex"/>
    <property type="evidence" value="ECO:0007669"/>
    <property type="project" value="UniProtKB-KW"/>
</dbReference>
<sequence>MAADLKAVLTNLLGNLSRSRSPASLTEAKTILSATRIENIYNVSKDLDLSPLFSCLETFEGEDLEELNDLLGKLLDSFPPQTLLSAHKDHLVGALKSPSPSVRAVVLRQLIRCTKDNSTLSQLSHSKSVLESLLRLLGEEDLWASKQSALILREVAKEKEALSALLQPPVALILDNVMGRGDVFRFRVFEVFVDIAKASPEMLEKLAESGHLDKLLQETNQGDVLVRLNALELLTELASKSHGLDYLEKKGILAKLSSVTINVAKDPLGSLLGPGLLKFFGSMGQTSPQRLLVDYPQVLGFIFECVQDGDSASQAVAVETIGVIGSSVQGKRALQSHGDKMKQYLKTLSQNIQGGRSELRVRSLDALANILHIEDDSCEDIIRLTEQWYNAFGEAPTRLLLGVCKQPFPDLRCSALGVVCEVAHSPWGQAALASHPGFLEYLLDRSTESDKEGKEAKFAIVAALAQCPSQPRGFSSEDWQRIRTAHKEGPFYVVAEAAVAFEGSS</sequence>
<dbReference type="PANTHER" id="PTHR13554:SF10">
    <property type="entry name" value="26S PROTEASOME NON-ATPASE REGULATORY SUBUNIT 5"/>
    <property type="match status" value="1"/>
</dbReference>
<dbReference type="SUPFAM" id="SSF48371">
    <property type="entry name" value="ARM repeat"/>
    <property type="match status" value="1"/>
</dbReference>
<dbReference type="InterPro" id="IPR011989">
    <property type="entry name" value="ARM-like"/>
</dbReference>
<evidence type="ECO:0000256" key="2">
    <source>
        <dbReference type="ARBA" id="ARBA00014933"/>
    </source>
</evidence>
<dbReference type="FunFam" id="1.25.10.10:FF:000208">
    <property type="entry name" value="26S proteasome non-ATPase regulatory subunit 5"/>
    <property type="match status" value="1"/>
</dbReference>
<dbReference type="GO" id="GO:0043248">
    <property type="term" value="P:proteasome assembly"/>
    <property type="evidence" value="ECO:0007669"/>
    <property type="project" value="InterPro"/>
</dbReference>
<dbReference type="GO" id="GO:0005829">
    <property type="term" value="C:cytosol"/>
    <property type="evidence" value="ECO:0007669"/>
    <property type="project" value="TreeGrafter"/>
</dbReference>
<keyword evidence="4" id="KW-0143">Chaperone</keyword>
<proteinExistence type="evidence at transcript level"/>
<evidence type="ECO:0000256" key="4">
    <source>
        <dbReference type="ARBA" id="ARBA00023186"/>
    </source>
</evidence>
<reference evidence="7" key="1">
    <citation type="submission" date="2016-02" db="EMBL/GenBank/DDBJ databases">
        <title>RNAseq analyses of the midgut from blood- or serum-fed Ixodes ricinus ticks.</title>
        <authorList>
            <person name="Perner J."/>
            <person name="Provaznik J."/>
            <person name="Schrenkova J."/>
            <person name="Urbanova V."/>
            <person name="Ribeiro J.M."/>
            <person name="Kopacek P."/>
        </authorList>
    </citation>
    <scope>NUCLEOTIDE SEQUENCE</scope>
    <source>
        <tissue evidence="7">Gut</tissue>
    </source>
</reference>
<dbReference type="InterPro" id="IPR016024">
    <property type="entry name" value="ARM-type_fold"/>
</dbReference>
<comment type="function">
    <text evidence="5">Acts as a chaperone during the assembly of the 26S proteasome, specifically of the base subcomplex of the PA700/19S regulatory complex (RC). In the initial step of the base subcomplex assembly is part of an intermediate PSMD5:PSMC2:PSMC1:PSMD2 module which probably assembles with a PSMD10:PSMC4:PSMC5:PAAF1 module followed by dissociation of PSMD5.</text>
</comment>
<comment type="similarity">
    <text evidence="1">Belongs to the proteasome subunit S5B/HSM3 family.</text>
</comment>
<name>A0A131XW86_IXORI</name>
<evidence type="ECO:0000256" key="5">
    <source>
        <dbReference type="ARBA" id="ARBA00055861"/>
    </source>
</evidence>
<dbReference type="AlphaFoldDB" id="A0A131XW86"/>
<keyword evidence="3" id="KW-0007">Acetylation</keyword>
<keyword evidence="7" id="KW-0647">Proteasome</keyword>
<dbReference type="Pfam" id="PF10508">
    <property type="entry name" value="Proteasom_PSMB"/>
    <property type="match status" value="1"/>
</dbReference>
<dbReference type="EMBL" id="GEFM01004849">
    <property type="protein sequence ID" value="JAP70947.1"/>
    <property type="molecule type" value="mRNA"/>
</dbReference>
<accession>A0A131XW86</accession>
<dbReference type="InterPro" id="IPR019538">
    <property type="entry name" value="PSMD5"/>
</dbReference>
<evidence type="ECO:0000256" key="3">
    <source>
        <dbReference type="ARBA" id="ARBA00022990"/>
    </source>
</evidence>
<evidence type="ECO:0000313" key="7">
    <source>
        <dbReference type="EMBL" id="JAP70947.1"/>
    </source>
</evidence>
<evidence type="ECO:0000256" key="1">
    <source>
        <dbReference type="ARBA" id="ARBA00006823"/>
    </source>
</evidence>